<evidence type="ECO:0000313" key="1">
    <source>
        <dbReference type="EMBL" id="KAJ5734197.1"/>
    </source>
</evidence>
<dbReference type="InterPro" id="IPR053143">
    <property type="entry name" value="Arylsulfate_ST"/>
</dbReference>
<protein>
    <submittedName>
        <fullName evidence="1">Uncharacterized protein</fullName>
    </submittedName>
</protein>
<dbReference type="InterPro" id="IPR039535">
    <property type="entry name" value="ASST-like"/>
</dbReference>
<reference evidence="1" key="1">
    <citation type="journal article" date="2023" name="IMA Fungus">
        <title>Comparative genomic study of the Penicillium genus elucidates a diverse pangenome and 15 lateral gene transfer events.</title>
        <authorList>
            <person name="Petersen C."/>
            <person name="Sorensen T."/>
            <person name="Nielsen M.R."/>
            <person name="Sondergaard T.E."/>
            <person name="Sorensen J.L."/>
            <person name="Fitzpatrick D.A."/>
            <person name="Frisvad J.C."/>
            <person name="Nielsen K.L."/>
        </authorList>
    </citation>
    <scope>NUCLEOTIDE SEQUENCE</scope>
    <source>
        <strain evidence="1">IBT 17514</strain>
    </source>
</reference>
<keyword evidence="2" id="KW-1185">Reference proteome</keyword>
<dbReference type="PANTHER" id="PTHR35340">
    <property type="entry name" value="PQQ ENZYME REPEAT PROTEIN-RELATED"/>
    <property type="match status" value="1"/>
</dbReference>
<gene>
    <name evidence="1" type="ORF">N7493_002983</name>
</gene>
<reference evidence="1" key="2">
    <citation type="submission" date="2023-01" db="EMBL/GenBank/DDBJ databases">
        <authorList>
            <person name="Petersen C."/>
        </authorList>
    </citation>
    <scope>NUCLEOTIDE SEQUENCE</scope>
    <source>
        <strain evidence="1">IBT 17514</strain>
    </source>
</reference>
<proteinExistence type="predicted"/>
<organism evidence="1 2">
    <name type="scientific">Penicillium malachiteum</name>
    <dbReference type="NCBI Taxonomy" id="1324776"/>
    <lineage>
        <taxon>Eukaryota</taxon>
        <taxon>Fungi</taxon>
        <taxon>Dikarya</taxon>
        <taxon>Ascomycota</taxon>
        <taxon>Pezizomycotina</taxon>
        <taxon>Eurotiomycetes</taxon>
        <taxon>Eurotiomycetidae</taxon>
        <taxon>Eurotiales</taxon>
        <taxon>Aspergillaceae</taxon>
        <taxon>Penicillium</taxon>
    </lineage>
</organism>
<dbReference type="PANTHER" id="PTHR35340:SF6">
    <property type="entry name" value="ASST-DOMAIN-CONTAINING PROTEIN"/>
    <property type="match status" value="1"/>
</dbReference>
<dbReference type="AlphaFoldDB" id="A0AAD6HSW4"/>
<sequence>MTDDGDLVWSGPVNPDASNFRISYWGGQGSAVSHSGSASHGYGRVVVYNSSYDEILTVCPNFNLTLPPGTSAACQADVHESFITPDNTIIVTAYNTTKADLRELGGPEDGWSPFANVPLSDTRLALEGAGNSTSDPFDFFHTNSVQPFEGNYPINSRSFWKTYLVDRNGNIIWTIDGKTGGDFGTLSEGGQFLRYFANDNGDTTTENPSVGLELLLTVPPTPDSPLQLLKNLSDPLYPVSSLAMGSHDILPNGNHFLGYGVQPVMKEFGPNSSTGDDKATPSSKLDFVVKKSGKSSSDGLNGIGCGSSTTRGYVSWNGATDVKYYVVYTGSKKDSMVAVGIFEIQGFETEFVIPEKRGHTLVQVGAVEDAQAGVVRKSAVMKL</sequence>
<dbReference type="Pfam" id="PF14269">
    <property type="entry name" value="Arylsulfotran_2"/>
    <property type="match status" value="2"/>
</dbReference>
<accession>A0AAD6HSW4</accession>
<dbReference type="EMBL" id="JAQJAN010000003">
    <property type="protein sequence ID" value="KAJ5734197.1"/>
    <property type="molecule type" value="Genomic_DNA"/>
</dbReference>
<name>A0AAD6HSW4_9EURO</name>
<evidence type="ECO:0000313" key="2">
    <source>
        <dbReference type="Proteomes" id="UP001215712"/>
    </source>
</evidence>
<comment type="caution">
    <text evidence="1">The sequence shown here is derived from an EMBL/GenBank/DDBJ whole genome shotgun (WGS) entry which is preliminary data.</text>
</comment>
<dbReference type="Proteomes" id="UP001215712">
    <property type="component" value="Unassembled WGS sequence"/>
</dbReference>